<proteinExistence type="predicted"/>
<evidence type="ECO:0000313" key="3">
    <source>
        <dbReference type="EMBL" id="MCR8826926.1"/>
    </source>
</evidence>
<dbReference type="RefSeq" id="WP_258294660.1">
    <property type="nucleotide sequence ID" value="NZ_JANKJG010000006.1"/>
</dbReference>
<feature type="transmembrane region" description="Helical" evidence="2">
    <location>
        <begin position="372"/>
        <end position="388"/>
    </location>
</feature>
<feature type="compositionally biased region" description="Basic and acidic residues" evidence="1">
    <location>
        <begin position="106"/>
        <end position="118"/>
    </location>
</feature>
<organism evidence="3 4">
    <name type="scientific">Pseudosulfitobacter koreensis</name>
    <dbReference type="NCBI Taxonomy" id="2968472"/>
    <lineage>
        <taxon>Bacteria</taxon>
        <taxon>Pseudomonadati</taxon>
        <taxon>Pseudomonadota</taxon>
        <taxon>Alphaproteobacteria</taxon>
        <taxon>Rhodobacterales</taxon>
        <taxon>Roseobacteraceae</taxon>
        <taxon>Pseudosulfitobacter</taxon>
    </lineage>
</organism>
<feature type="region of interest" description="Disordered" evidence="1">
    <location>
        <begin position="54"/>
        <end position="120"/>
    </location>
</feature>
<gene>
    <name evidence="3" type="ORF">NTA49_10285</name>
</gene>
<keyword evidence="4" id="KW-1185">Reference proteome</keyword>
<feature type="transmembrane region" description="Helical" evidence="2">
    <location>
        <begin position="311"/>
        <end position="336"/>
    </location>
</feature>
<keyword evidence="2" id="KW-0472">Membrane</keyword>
<dbReference type="Proteomes" id="UP001165396">
    <property type="component" value="Unassembled WGS sequence"/>
</dbReference>
<evidence type="ECO:0008006" key="5">
    <source>
        <dbReference type="Google" id="ProtNLM"/>
    </source>
</evidence>
<name>A0ABT1Z1F4_9RHOB</name>
<accession>A0ABT1Z1F4</accession>
<comment type="caution">
    <text evidence="3">The sequence shown here is derived from an EMBL/GenBank/DDBJ whole genome shotgun (WGS) entry which is preliminary data.</text>
</comment>
<evidence type="ECO:0000256" key="2">
    <source>
        <dbReference type="SAM" id="Phobius"/>
    </source>
</evidence>
<reference evidence="3" key="1">
    <citation type="submission" date="2022-07" db="EMBL/GenBank/DDBJ databases">
        <title>Pseudosulfitobacter sp. strain AP-MA-4, whole genome sequence.</title>
        <authorList>
            <person name="Jiang Y."/>
        </authorList>
    </citation>
    <scope>NUCLEOTIDE SEQUENCE</scope>
    <source>
        <strain evidence="3">AP-MA-4</strain>
    </source>
</reference>
<keyword evidence="2" id="KW-1133">Transmembrane helix</keyword>
<sequence length="392" mass="43603">MSPRWPWSELGLAKPTTEREVKRAYAVRLKQIDRNDPAAFGALRDAFDAAKRQALEDDAAPNRPSMADIMEGRTGQDDAASVTLREPVRPTDTGHPPPQETTPDQEACRTKPQTDDTGHSPIAEEQFAQLPDPPKATLNPTTARPWGLGIGQLDALAQKDLDAALSIFQTKFNDALRPMYWDTKALDALLSLNMAHDLTLRRRLEEQLYDSLQSRLSDPETGYPTGMARVVETHFQWATDGVGASKRLGWRPDYQLLMYGHAQSLPQDEKAATRQTSRNKETYLWHKVGIFVVLYLLTISGQETEGAYADFAVFVALALIFIAVRVLTILSVAIIVKLADLLRLNRPAIRLAHWAFPATTAKLATSPEFRRLGAFVLTAVVLVGLYLIDKYA</sequence>
<feature type="transmembrane region" description="Helical" evidence="2">
    <location>
        <begin position="283"/>
        <end position="299"/>
    </location>
</feature>
<evidence type="ECO:0000256" key="1">
    <source>
        <dbReference type="SAM" id="MobiDB-lite"/>
    </source>
</evidence>
<dbReference type="EMBL" id="JANKJG010000006">
    <property type="protein sequence ID" value="MCR8826926.1"/>
    <property type="molecule type" value="Genomic_DNA"/>
</dbReference>
<protein>
    <recommendedName>
        <fullName evidence="5">J domain-containing protein</fullName>
    </recommendedName>
</protein>
<evidence type="ECO:0000313" key="4">
    <source>
        <dbReference type="Proteomes" id="UP001165396"/>
    </source>
</evidence>
<keyword evidence="2" id="KW-0812">Transmembrane</keyword>